<proteinExistence type="predicted"/>
<reference evidence="3" key="1">
    <citation type="journal article" date="2019" name="Int. J. Syst. Evol. Microbiol.">
        <title>The Global Catalogue of Microorganisms (GCM) 10K type strain sequencing project: providing services to taxonomists for standard genome sequencing and annotation.</title>
        <authorList>
            <consortium name="The Broad Institute Genomics Platform"/>
            <consortium name="The Broad Institute Genome Sequencing Center for Infectious Disease"/>
            <person name="Wu L."/>
            <person name="Ma J."/>
        </authorList>
    </citation>
    <scope>NUCLEOTIDE SEQUENCE [LARGE SCALE GENOMIC DNA]</scope>
    <source>
        <strain evidence="3">NBRC 109019</strain>
    </source>
</reference>
<keyword evidence="1" id="KW-1133">Transmembrane helix</keyword>
<gene>
    <name evidence="2" type="ORF">GCM10025870_24780</name>
</gene>
<accession>A0ABM8H3P3</accession>
<sequence length="363" mass="39927">MFPLVLVLVLLFMLFLTPGFVLIIALIVTLAFIVILALTPHPHPCPCSNVGAISSLTLPDDLHEEGTAMDAESPEAETFDAERAGALDLVVTWYSIASGLGKPTLPTSKCAHEATQLPQTVDQPEKVARSVVTHSAAYVAAAVQQLRALEHLVGPDLVLVGWTVTRTLVEHCSRVIWLLDPDATPTGRLARWYMELITSAQMMRLSAKTMRDKASASEAKALREKVLGDARRTFPDIALFENVKDLDEWSVGGEPNAGLGHAVRLLGNLISTHGLYDVLSGFTHPSIFRLQKQTVSVAHDGYDYKSYYAEPDVVRWQFAVSCTSIYLAAHTILDYLDLDTTPLEEWADRHPDLLSWTKMTAEP</sequence>
<protein>
    <submittedName>
        <fullName evidence="2">Uncharacterized protein</fullName>
    </submittedName>
</protein>
<evidence type="ECO:0000313" key="2">
    <source>
        <dbReference type="EMBL" id="BDZ55405.1"/>
    </source>
</evidence>
<dbReference type="Proteomes" id="UP001321477">
    <property type="component" value="Chromosome"/>
</dbReference>
<evidence type="ECO:0000313" key="3">
    <source>
        <dbReference type="Proteomes" id="UP001321477"/>
    </source>
</evidence>
<keyword evidence="3" id="KW-1185">Reference proteome</keyword>
<name>A0ABM8H3P3_9MICO</name>
<evidence type="ECO:0000256" key="1">
    <source>
        <dbReference type="SAM" id="Phobius"/>
    </source>
</evidence>
<dbReference type="EMBL" id="AP027734">
    <property type="protein sequence ID" value="BDZ55405.1"/>
    <property type="molecule type" value="Genomic_DNA"/>
</dbReference>
<keyword evidence="1" id="KW-0472">Membrane</keyword>
<organism evidence="2 3">
    <name type="scientific">Agromyces marinus</name>
    <dbReference type="NCBI Taxonomy" id="1389020"/>
    <lineage>
        <taxon>Bacteria</taxon>
        <taxon>Bacillati</taxon>
        <taxon>Actinomycetota</taxon>
        <taxon>Actinomycetes</taxon>
        <taxon>Micrococcales</taxon>
        <taxon>Microbacteriaceae</taxon>
        <taxon>Agromyces</taxon>
    </lineage>
</organism>
<feature type="transmembrane region" description="Helical" evidence="1">
    <location>
        <begin position="7"/>
        <end position="38"/>
    </location>
</feature>
<keyword evidence="1" id="KW-0812">Transmembrane</keyword>